<dbReference type="PROSITE" id="PS50280">
    <property type="entry name" value="SET"/>
    <property type="match status" value="1"/>
</dbReference>
<dbReference type="Pfam" id="PF00856">
    <property type="entry name" value="SET"/>
    <property type="match status" value="1"/>
</dbReference>
<keyword evidence="3" id="KW-1185">Reference proteome</keyword>
<dbReference type="InterPro" id="IPR046341">
    <property type="entry name" value="SET_dom_sf"/>
</dbReference>
<dbReference type="SUPFAM" id="SSF82199">
    <property type="entry name" value="SET domain"/>
    <property type="match status" value="1"/>
</dbReference>
<dbReference type="PANTHER" id="PTHR47332">
    <property type="entry name" value="SET DOMAIN-CONTAINING PROTEIN 5"/>
    <property type="match status" value="1"/>
</dbReference>
<evidence type="ECO:0000313" key="2">
    <source>
        <dbReference type="EMBL" id="KAG0655753.1"/>
    </source>
</evidence>
<dbReference type="InterPro" id="IPR053185">
    <property type="entry name" value="SET_domain_protein"/>
</dbReference>
<protein>
    <recommendedName>
        <fullName evidence="1">SET domain-containing protein</fullName>
    </recommendedName>
</protein>
<feature type="domain" description="SET" evidence="1">
    <location>
        <begin position="89"/>
        <end position="238"/>
    </location>
</feature>
<evidence type="ECO:0000259" key="1">
    <source>
        <dbReference type="PROSITE" id="PS50280"/>
    </source>
</evidence>
<proteinExistence type="predicted"/>
<sequence>MLRSAARVLRANNRPQAGPLSSRRRLFWGASAGAASSSAGAASTAAASANLAANHVPSVAADLLPLVFGVVLAHAAIDEEGDDERLTSPPWKVESFGGKGSGAVASRPIERGERLIAERPLCIWPNNLSEEEARRLFEAMSPTEQKVFMDLARTEGTGAVGNLDDIRAKRATNGFSIPLLDAQGASKGVAGMVFPKIARINHSCAPNCAQAMNYSTLRMEVYSVTDIPQSSELSIEYLPGLITSSAAERRQQLRTHFGFDACLCPVCSASPDDVARSDARRREIKAISQSFRYGGGGDRKAKLAGLQRIQDLLTEEGYKGLPDFGDSDLNRAFAIFQTMSNRKGAGSST</sequence>
<comment type="caution">
    <text evidence="2">The sequence shown here is derived from an EMBL/GenBank/DDBJ whole genome shotgun (WGS) entry which is preliminary data.</text>
</comment>
<organism evidence="2 3">
    <name type="scientific">Rhodotorula mucilaginosa</name>
    <name type="common">Yeast</name>
    <name type="synonym">Rhodotorula rubra</name>
    <dbReference type="NCBI Taxonomy" id="5537"/>
    <lineage>
        <taxon>Eukaryota</taxon>
        <taxon>Fungi</taxon>
        <taxon>Dikarya</taxon>
        <taxon>Basidiomycota</taxon>
        <taxon>Pucciniomycotina</taxon>
        <taxon>Microbotryomycetes</taxon>
        <taxon>Sporidiobolales</taxon>
        <taxon>Sporidiobolaceae</taxon>
        <taxon>Rhodotorula</taxon>
    </lineage>
</organism>
<dbReference type="AlphaFoldDB" id="A0A9P6VU32"/>
<dbReference type="EMBL" id="PUHQ01000112">
    <property type="protein sequence ID" value="KAG0655753.1"/>
    <property type="molecule type" value="Genomic_DNA"/>
</dbReference>
<dbReference type="Gene3D" id="2.170.270.10">
    <property type="entry name" value="SET domain"/>
    <property type="match status" value="1"/>
</dbReference>
<reference evidence="2 3" key="1">
    <citation type="submission" date="2020-11" db="EMBL/GenBank/DDBJ databases">
        <title>Kefir isolates.</title>
        <authorList>
            <person name="Marcisauskas S."/>
            <person name="Kim Y."/>
            <person name="Blasche S."/>
        </authorList>
    </citation>
    <scope>NUCLEOTIDE SEQUENCE [LARGE SCALE GENOMIC DNA]</scope>
    <source>
        <strain evidence="2 3">KR</strain>
    </source>
</reference>
<accession>A0A9P6VU32</accession>
<dbReference type="Proteomes" id="UP000777482">
    <property type="component" value="Unassembled WGS sequence"/>
</dbReference>
<dbReference type="CDD" id="cd20071">
    <property type="entry name" value="SET_SMYD"/>
    <property type="match status" value="1"/>
</dbReference>
<dbReference type="PANTHER" id="PTHR47332:SF4">
    <property type="entry name" value="SET DOMAIN-CONTAINING PROTEIN 5"/>
    <property type="match status" value="1"/>
</dbReference>
<dbReference type="InterPro" id="IPR006311">
    <property type="entry name" value="TAT_signal"/>
</dbReference>
<dbReference type="OrthoDB" id="265717at2759"/>
<gene>
    <name evidence="2" type="ORF">C6P46_000715</name>
</gene>
<evidence type="ECO:0000313" key="3">
    <source>
        <dbReference type="Proteomes" id="UP000777482"/>
    </source>
</evidence>
<dbReference type="PROSITE" id="PS51318">
    <property type="entry name" value="TAT"/>
    <property type="match status" value="1"/>
</dbReference>
<dbReference type="SMART" id="SM00317">
    <property type="entry name" value="SET"/>
    <property type="match status" value="1"/>
</dbReference>
<name>A0A9P6VU32_RHOMI</name>
<dbReference type="InterPro" id="IPR001214">
    <property type="entry name" value="SET_dom"/>
</dbReference>